<proteinExistence type="predicted"/>
<organism evidence="4 5">
    <name type="scientific">Litorivivens lipolytica</name>
    <dbReference type="NCBI Taxonomy" id="1524264"/>
    <lineage>
        <taxon>Bacteria</taxon>
        <taxon>Pseudomonadati</taxon>
        <taxon>Pseudomonadota</taxon>
        <taxon>Gammaproteobacteria</taxon>
        <taxon>Litorivivens</taxon>
    </lineage>
</organism>
<dbReference type="GO" id="GO:0000160">
    <property type="term" value="P:phosphorelay signal transduction system"/>
    <property type="evidence" value="ECO:0007669"/>
    <property type="project" value="UniProtKB-KW"/>
</dbReference>
<reference evidence="4 5" key="1">
    <citation type="submission" date="2020-08" db="EMBL/GenBank/DDBJ databases">
        <title>Genomic Encyclopedia of Type Strains, Phase III (KMG-III): the genomes of soil and plant-associated and newly described type strains.</title>
        <authorList>
            <person name="Whitman W."/>
        </authorList>
    </citation>
    <scope>NUCLEOTIDE SEQUENCE [LARGE SCALE GENOMIC DNA]</scope>
    <source>
        <strain evidence="4 5">CECT 8654</strain>
    </source>
</reference>
<dbReference type="SUPFAM" id="SSF47226">
    <property type="entry name" value="Histidine-containing phosphotransfer domain, HPT domain"/>
    <property type="match status" value="1"/>
</dbReference>
<dbReference type="Pfam" id="PF01627">
    <property type="entry name" value="Hpt"/>
    <property type="match status" value="1"/>
</dbReference>
<feature type="domain" description="HPt" evidence="3">
    <location>
        <begin position="24"/>
        <end position="120"/>
    </location>
</feature>
<name>A0A7W4W891_9GAMM</name>
<dbReference type="RefSeq" id="WP_183411473.1">
    <property type="nucleotide sequence ID" value="NZ_JACHWY010000003.1"/>
</dbReference>
<protein>
    <submittedName>
        <fullName evidence="4">HPt (Histidine-containing phosphotransfer) domain-containing protein</fullName>
    </submittedName>
</protein>
<keyword evidence="5" id="KW-1185">Reference proteome</keyword>
<evidence type="ECO:0000256" key="2">
    <source>
        <dbReference type="PROSITE-ProRule" id="PRU00110"/>
    </source>
</evidence>
<evidence type="ECO:0000313" key="5">
    <source>
        <dbReference type="Proteomes" id="UP000537130"/>
    </source>
</evidence>
<accession>A0A7W4W891</accession>
<evidence type="ECO:0000256" key="1">
    <source>
        <dbReference type="ARBA" id="ARBA00023012"/>
    </source>
</evidence>
<dbReference type="InterPro" id="IPR036641">
    <property type="entry name" value="HPT_dom_sf"/>
</dbReference>
<dbReference type="GO" id="GO:0004672">
    <property type="term" value="F:protein kinase activity"/>
    <property type="evidence" value="ECO:0007669"/>
    <property type="project" value="UniProtKB-ARBA"/>
</dbReference>
<evidence type="ECO:0000259" key="3">
    <source>
        <dbReference type="PROSITE" id="PS50894"/>
    </source>
</evidence>
<dbReference type="Proteomes" id="UP000537130">
    <property type="component" value="Unassembled WGS sequence"/>
</dbReference>
<keyword evidence="2" id="KW-0597">Phosphoprotein</keyword>
<evidence type="ECO:0000313" key="4">
    <source>
        <dbReference type="EMBL" id="MBB3048704.1"/>
    </source>
</evidence>
<comment type="caution">
    <text evidence="4">The sequence shown here is derived from an EMBL/GenBank/DDBJ whole genome shotgun (WGS) entry which is preliminary data.</text>
</comment>
<dbReference type="InterPro" id="IPR008207">
    <property type="entry name" value="Sig_transdc_His_kin_Hpt_dom"/>
</dbReference>
<dbReference type="EMBL" id="JACHWY010000003">
    <property type="protein sequence ID" value="MBB3048704.1"/>
    <property type="molecule type" value="Genomic_DNA"/>
</dbReference>
<dbReference type="AlphaFoldDB" id="A0A7W4W891"/>
<sequence length="120" mass="13259">MLSRGVEHSDGYRELSNSALDEFSTADYRALLEVYLDVMPKTVAALEQACEEDNAAKAAATLHKLKSNTSYICDSDLPNCCDLLERQLLSVAGNDATKDIQLIISRCRILLDEIATYLKS</sequence>
<gene>
    <name evidence="4" type="ORF">FHR99_002978</name>
</gene>
<dbReference type="PROSITE" id="PS50894">
    <property type="entry name" value="HPT"/>
    <property type="match status" value="1"/>
</dbReference>
<dbReference type="Gene3D" id="1.20.120.160">
    <property type="entry name" value="HPT domain"/>
    <property type="match status" value="1"/>
</dbReference>
<keyword evidence="1" id="KW-0902">Two-component regulatory system</keyword>
<feature type="modified residue" description="Phosphohistidine" evidence="2">
    <location>
        <position position="63"/>
    </location>
</feature>